<dbReference type="SUPFAM" id="SSF82895">
    <property type="entry name" value="TSP-1 type 1 repeat"/>
    <property type="match status" value="2"/>
</dbReference>
<gene>
    <name evidence="7" type="primary">ORF42920</name>
</gene>
<dbReference type="SUPFAM" id="SSF57424">
    <property type="entry name" value="LDL receptor-like module"/>
    <property type="match status" value="1"/>
</dbReference>
<dbReference type="InterPro" id="IPR052065">
    <property type="entry name" value="Compl_asym_regulator"/>
</dbReference>
<evidence type="ECO:0000256" key="1">
    <source>
        <dbReference type="ARBA" id="ARBA00022536"/>
    </source>
</evidence>
<dbReference type="EMBL" id="HACG01014813">
    <property type="protein sequence ID" value="CEK61678.1"/>
    <property type="molecule type" value="Transcribed_RNA"/>
</dbReference>
<comment type="caution">
    <text evidence="4">Lacks conserved residue(s) required for the propagation of feature annotation.</text>
</comment>
<keyword evidence="6" id="KW-0732">Signal</keyword>
<feature type="chain" id="PRO_5002112047" description="ADAMTS cysteine-rich domain-containing protein" evidence="6">
    <location>
        <begin position="27"/>
        <end position="241"/>
    </location>
</feature>
<evidence type="ECO:0000256" key="3">
    <source>
        <dbReference type="ARBA" id="ARBA00023157"/>
    </source>
</evidence>
<dbReference type="InterPro" id="IPR002172">
    <property type="entry name" value="LDrepeatLR_classA_rpt"/>
</dbReference>
<organism evidence="7">
    <name type="scientific">Arion vulgaris</name>
    <dbReference type="NCBI Taxonomy" id="1028688"/>
    <lineage>
        <taxon>Eukaryota</taxon>
        <taxon>Metazoa</taxon>
        <taxon>Spiralia</taxon>
        <taxon>Lophotrochozoa</taxon>
        <taxon>Mollusca</taxon>
        <taxon>Gastropoda</taxon>
        <taxon>Heterobranchia</taxon>
        <taxon>Euthyneura</taxon>
        <taxon>Panpulmonata</taxon>
        <taxon>Eupulmonata</taxon>
        <taxon>Stylommatophora</taxon>
        <taxon>Helicina</taxon>
        <taxon>Arionoidea</taxon>
        <taxon>Arionidae</taxon>
        <taxon>Arion</taxon>
    </lineage>
</organism>
<evidence type="ECO:0000313" key="7">
    <source>
        <dbReference type="EMBL" id="CEK61678.1"/>
    </source>
</evidence>
<evidence type="ECO:0000256" key="5">
    <source>
        <dbReference type="SAM" id="Phobius"/>
    </source>
</evidence>
<dbReference type="Gene3D" id="4.10.400.10">
    <property type="entry name" value="Low-density Lipoprotein Receptor"/>
    <property type="match status" value="1"/>
</dbReference>
<keyword evidence="3 4" id="KW-1015">Disulfide bond</keyword>
<dbReference type="AlphaFoldDB" id="A0A0B6YZJ0"/>
<keyword evidence="5" id="KW-1133">Transmembrane helix</keyword>
<dbReference type="InterPro" id="IPR036055">
    <property type="entry name" value="LDL_receptor-like_sf"/>
</dbReference>
<dbReference type="PROSITE" id="PS50068">
    <property type="entry name" value="LDLRA_2"/>
    <property type="match status" value="1"/>
</dbReference>
<sequence>MNVVSREQDIYAMLFILVCSLAKVAADTEGHWTAWGEMTPCSVTCGIGTTSMKRVWIPGPNEAPRIEPFTLTQVSPCSDEMYPDCPQDGVWLEWMEWNRCTKACGTGLRERQRECRPPMYGGKPCDGDMYSKEDCSREPCPPLPKQFDMSQCKEGSNFTCVSLKMCIPLIKKCDTIVHCHDGSDEENCLDLSLIRGGNVRYDLRLYGNGAVASFFNPNGQIKLTMIMILFYCYQFLFLVIQ</sequence>
<reference evidence="7" key="1">
    <citation type="submission" date="2014-12" db="EMBL/GenBank/DDBJ databases">
        <title>Insight into the proteome of Arion vulgaris.</title>
        <authorList>
            <person name="Aradska J."/>
            <person name="Bulat T."/>
            <person name="Smidak R."/>
            <person name="Sarate P."/>
            <person name="Gangsoo J."/>
            <person name="Sialana F."/>
            <person name="Bilban M."/>
            <person name="Lubec G."/>
        </authorList>
    </citation>
    <scope>NUCLEOTIDE SEQUENCE</scope>
    <source>
        <tissue evidence="7">Skin</tissue>
    </source>
</reference>
<dbReference type="Gene3D" id="2.20.100.10">
    <property type="entry name" value="Thrombospondin type-1 (TSP1) repeat"/>
    <property type="match status" value="2"/>
</dbReference>
<evidence type="ECO:0008006" key="8">
    <source>
        <dbReference type="Google" id="ProtNLM"/>
    </source>
</evidence>
<dbReference type="Pfam" id="PF00057">
    <property type="entry name" value="Ldl_recept_a"/>
    <property type="match status" value="1"/>
</dbReference>
<keyword evidence="5" id="KW-0472">Membrane</keyword>
<dbReference type="InterPro" id="IPR000884">
    <property type="entry name" value="TSP1_rpt"/>
</dbReference>
<dbReference type="PANTHER" id="PTHR22906:SF21">
    <property type="entry name" value="SEMA DOMAIN-CONTAINING PROTEIN"/>
    <property type="match status" value="1"/>
</dbReference>
<dbReference type="PROSITE" id="PS50092">
    <property type="entry name" value="TSP1"/>
    <property type="match status" value="2"/>
</dbReference>
<dbReference type="PROSITE" id="PS01209">
    <property type="entry name" value="LDLRA_1"/>
    <property type="match status" value="1"/>
</dbReference>
<dbReference type="SMART" id="SM00192">
    <property type="entry name" value="LDLa"/>
    <property type="match status" value="1"/>
</dbReference>
<keyword evidence="2" id="KW-0677">Repeat</keyword>
<feature type="transmembrane region" description="Helical" evidence="5">
    <location>
        <begin position="223"/>
        <end position="240"/>
    </location>
</feature>
<dbReference type="FunFam" id="2.20.100.10:FF:000001">
    <property type="entry name" value="semaphorin-5A isoform X1"/>
    <property type="match status" value="1"/>
</dbReference>
<feature type="signal peptide" evidence="6">
    <location>
        <begin position="1"/>
        <end position="26"/>
    </location>
</feature>
<proteinExistence type="predicted"/>
<dbReference type="InterPro" id="IPR023415">
    <property type="entry name" value="LDLR_class-A_CS"/>
</dbReference>
<feature type="disulfide bond" evidence="4">
    <location>
        <begin position="173"/>
        <end position="188"/>
    </location>
</feature>
<dbReference type="Pfam" id="PF00090">
    <property type="entry name" value="TSP_1"/>
    <property type="match status" value="2"/>
</dbReference>
<keyword evidence="1" id="KW-0245">EGF-like domain</keyword>
<evidence type="ECO:0000256" key="2">
    <source>
        <dbReference type="ARBA" id="ARBA00022737"/>
    </source>
</evidence>
<dbReference type="InterPro" id="IPR036383">
    <property type="entry name" value="TSP1_rpt_sf"/>
</dbReference>
<name>A0A0B6YZJ0_9EUPU</name>
<evidence type="ECO:0000256" key="6">
    <source>
        <dbReference type="SAM" id="SignalP"/>
    </source>
</evidence>
<dbReference type="PANTHER" id="PTHR22906">
    <property type="entry name" value="PROPERDIN"/>
    <property type="match status" value="1"/>
</dbReference>
<keyword evidence="5" id="KW-0812">Transmembrane</keyword>
<dbReference type="SMART" id="SM00209">
    <property type="entry name" value="TSP1"/>
    <property type="match status" value="2"/>
</dbReference>
<dbReference type="CDD" id="cd00112">
    <property type="entry name" value="LDLa"/>
    <property type="match status" value="1"/>
</dbReference>
<protein>
    <recommendedName>
        <fullName evidence="8">ADAMTS cysteine-rich domain-containing protein</fullName>
    </recommendedName>
</protein>
<accession>A0A0B6YZJ0</accession>
<evidence type="ECO:0000256" key="4">
    <source>
        <dbReference type="PROSITE-ProRule" id="PRU00124"/>
    </source>
</evidence>